<evidence type="ECO:0000259" key="6">
    <source>
        <dbReference type="PROSITE" id="PS50865"/>
    </source>
</evidence>
<reference evidence="7 8" key="1">
    <citation type="journal article" date="2019" name="Nat. Ecol. Evol.">
        <title>Megaphylogeny resolves global patterns of mushroom evolution.</title>
        <authorList>
            <person name="Varga T."/>
            <person name="Krizsan K."/>
            <person name="Foldi C."/>
            <person name="Dima B."/>
            <person name="Sanchez-Garcia M."/>
            <person name="Sanchez-Ramirez S."/>
            <person name="Szollosi G.J."/>
            <person name="Szarkandi J.G."/>
            <person name="Papp V."/>
            <person name="Albert L."/>
            <person name="Andreopoulos W."/>
            <person name="Angelini C."/>
            <person name="Antonin V."/>
            <person name="Barry K.W."/>
            <person name="Bougher N.L."/>
            <person name="Buchanan P."/>
            <person name="Buyck B."/>
            <person name="Bense V."/>
            <person name="Catcheside P."/>
            <person name="Chovatia M."/>
            <person name="Cooper J."/>
            <person name="Damon W."/>
            <person name="Desjardin D."/>
            <person name="Finy P."/>
            <person name="Geml J."/>
            <person name="Haridas S."/>
            <person name="Hughes K."/>
            <person name="Justo A."/>
            <person name="Karasinski D."/>
            <person name="Kautmanova I."/>
            <person name="Kiss B."/>
            <person name="Kocsube S."/>
            <person name="Kotiranta H."/>
            <person name="LaButti K.M."/>
            <person name="Lechner B.E."/>
            <person name="Liimatainen K."/>
            <person name="Lipzen A."/>
            <person name="Lukacs Z."/>
            <person name="Mihaltcheva S."/>
            <person name="Morgado L.N."/>
            <person name="Niskanen T."/>
            <person name="Noordeloos M.E."/>
            <person name="Ohm R.A."/>
            <person name="Ortiz-Santana B."/>
            <person name="Ovrebo C."/>
            <person name="Racz N."/>
            <person name="Riley R."/>
            <person name="Savchenko A."/>
            <person name="Shiryaev A."/>
            <person name="Soop K."/>
            <person name="Spirin V."/>
            <person name="Szebenyi C."/>
            <person name="Tomsovsky M."/>
            <person name="Tulloss R.E."/>
            <person name="Uehling J."/>
            <person name="Grigoriev I.V."/>
            <person name="Vagvolgyi C."/>
            <person name="Papp T."/>
            <person name="Martin F.M."/>
            <person name="Miettinen O."/>
            <person name="Hibbett D.S."/>
            <person name="Nagy L.G."/>
        </authorList>
    </citation>
    <scope>NUCLEOTIDE SEQUENCE [LARGE SCALE GENOMIC DNA]</scope>
    <source>
        <strain evidence="7 8">FP101781</strain>
    </source>
</reference>
<dbReference type="Proteomes" id="UP000298030">
    <property type="component" value="Unassembled WGS sequence"/>
</dbReference>
<dbReference type="GO" id="GO:0008270">
    <property type="term" value="F:zinc ion binding"/>
    <property type="evidence" value="ECO:0007669"/>
    <property type="project" value="UniProtKB-KW"/>
</dbReference>
<keyword evidence="3" id="KW-0862">Zinc</keyword>
<evidence type="ECO:0000313" key="7">
    <source>
        <dbReference type="EMBL" id="TEB28091.1"/>
    </source>
</evidence>
<dbReference type="PROSITE" id="PS50865">
    <property type="entry name" value="ZF_MYND_2"/>
    <property type="match status" value="1"/>
</dbReference>
<dbReference type="AlphaFoldDB" id="A0A4Y7T270"/>
<dbReference type="Pfam" id="PF01753">
    <property type="entry name" value="zf-MYND"/>
    <property type="match status" value="1"/>
</dbReference>
<sequence length="678" mass="75512">MPPSRKPRAFHSGALDTSRQSHHKQVIDKANRLLSTQGSSATAVYLAQNLDETLLYEILENFDATPISFDAVTSASVEAALRSLTDMATVMASIEALLVEEHDPPTAAYLHLVMRMLVEQWSEITTWINFFIEYIPQSMDHKTWEKVMAGCIQVLEPIFMGAECNAYMGQIASSPSAIDITLRLLCLKDPFTKRPSRISDRRFASSCSICSLFASISSGLFSEIGKEAMSLRLATLNLPKMTELLKCISGRIQDALSASKNVSAVEAGALDLAHLASALSVLPRSQLHREFAGESILSEATRAVAEMVDRAVQAGVKDTIIWSNIGECISNLIRISKPRSGKADHTIEMVLEAGIIPPLLLVLPLCIDSSTSRDLDEAAQDILYWLLDSRLFLAGQKGGWCEGLFHDPRLKTSYSPASRNVVKSLRDAYVFALHYCEQTFGTETVIPVRMCCSLRHERPTIKHEDIACLKVCGRCHSVVYCSEECQREDWQVFHSKECLQAACGRRQLKEAGISVRYRRDKLLLLVRIVNELLPGLPVLRREQQSREIAYSSPVVGSHILAFDFTGVMLRLVNSLTSYVEDTLPRFFKTRNIERHPQARILQCAREVQRSPDSLLLVAGTFISSRTLTTICVKTQYSANAADGEKYRVINTVFNTILRSSLPPRDEAGAKLWAELGRK</sequence>
<organism evidence="7 8">
    <name type="scientific">Coprinellus micaceus</name>
    <name type="common">Glistening ink-cap mushroom</name>
    <name type="synonym">Coprinus micaceus</name>
    <dbReference type="NCBI Taxonomy" id="71717"/>
    <lineage>
        <taxon>Eukaryota</taxon>
        <taxon>Fungi</taxon>
        <taxon>Dikarya</taxon>
        <taxon>Basidiomycota</taxon>
        <taxon>Agaricomycotina</taxon>
        <taxon>Agaricomycetes</taxon>
        <taxon>Agaricomycetidae</taxon>
        <taxon>Agaricales</taxon>
        <taxon>Agaricineae</taxon>
        <taxon>Psathyrellaceae</taxon>
        <taxon>Coprinellus</taxon>
    </lineage>
</organism>
<gene>
    <name evidence="7" type="ORF">FA13DRAFT_1735987</name>
</gene>
<accession>A0A4Y7T270</accession>
<dbReference type="InterPro" id="IPR002893">
    <property type="entry name" value="Znf_MYND"/>
</dbReference>
<proteinExistence type="predicted"/>
<dbReference type="EMBL" id="QPFP01000035">
    <property type="protein sequence ID" value="TEB28091.1"/>
    <property type="molecule type" value="Genomic_DNA"/>
</dbReference>
<evidence type="ECO:0000256" key="4">
    <source>
        <dbReference type="PROSITE-ProRule" id="PRU00134"/>
    </source>
</evidence>
<keyword evidence="1" id="KW-0479">Metal-binding</keyword>
<evidence type="ECO:0000313" key="8">
    <source>
        <dbReference type="Proteomes" id="UP000298030"/>
    </source>
</evidence>
<evidence type="ECO:0000256" key="2">
    <source>
        <dbReference type="ARBA" id="ARBA00022771"/>
    </source>
</evidence>
<name>A0A4Y7T270_COPMI</name>
<evidence type="ECO:0000256" key="1">
    <source>
        <dbReference type="ARBA" id="ARBA00022723"/>
    </source>
</evidence>
<feature type="domain" description="MYND-type" evidence="6">
    <location>
        <begin position="448"/>
        <end position="498"/>
    </location>
</feature>
<keyword evidence="2 4" id="KW-0863">Zinc-finger</keyword>
<evidence type="ECO:0000256" key="3">
    <source>
        <dbReference type="ARBA" id="ARBA00022833"/>
    </source>
</evidence>
<evidence type="ECO:0000256" key="5">
    <source>
        <dbReference type="SAM" id="MobiDB-lite"/>
    </source>
</evidence>
<dbReference type="Gene3D" id="6.10.140.2220">
    <property type="match status" value="1"/>
</dbReference>
<protein>
    <recommendedName>
        <fullName evidence="6">MYND-type domain-containing protein</fullName>
    </recommendedName>
</protein>
<dbReference type="OrthoDB" id="10548300at2759"/>
<feature type="region of interest" description="Disordered" evidence="5">
    <location>
        <begin position="1"/>
        <end position="22"/>
    </location>
</feature>
<dbReference type="SUPFAM" id="SSF144232">
    <property type="entry name" value="HIT/MYND zinc finger-like"/>
    <property type="match status" value="1"/>
</dbReference>
<comment type="caution">
    <text evidence="7">The sequence shown here is derived from an EMBL/GenBank/DDBJ whole genome shotgun (WGS) entry which is preliminary data.</text>
</comment>
<keyword evidence="8" id="KW-1185">Reference proteome</keyword>